<proteinExistence type="inferred from homology"/>
<reference evidence="10" key="1">
    <citation type="journal article" date="2024" name="IScience">
        <title>Strigolactones Initiate the Formation of Haustorium-like Structures in Castilleja.</title>
        <authorList>
            <person name="Buerger M."/>
            <person name="Peterson D."/>
            <person name="Chory J."/>
        </authorList>
    </citation>
    <scope>NUCLEOTIDE SEQUENCE [LARGE SCALE GENOMIC DNA]</scope>
</reference>
<evidence type="ECO:0000256" key="5">
    <source>
        <dbReference type="ARBA" id="ARBA00023125"/>
    </source>
</evidence>
<dbReference type="InterPro" id="IPR047192">
    <property type="entry name" value="Euk_RPA1_DBD_C"/>
</dbReference>
<dbReference type="PANTHER" id="PTHR47165:SF4">
    <property type="entry name" value="OS03G0429900 PROTEIN"/>
    <property type="match status" value="1"/>
</dbReference>
<feature type="domain" description="Replication protein A 70 kDa DNA-binding subunit B/D first OB fold" evidence="6">
    <location>
        <begin position="8"/>
        <end position="107"/>
    </location>
</feature>
<comment type="similarity">
    <text evidence="1">Belongs to the replication factor A protein 1 family.</text>
</comment>
<comment type="caution">
    <text evidence="9">The sequence shown here is derived from an EMBL/GenBank/DDBJ whole genome shotgun (WGS) entry which is preliminary data.</text>
</comment>
<dbReference type="EMBL" id="JAVIJP010000001">
    <property type="protein sequence ID" value="KAL3656143.1"/>
    <property type="molecule type" value="Genomic_DNA"/>
</dbReference>
<dbReference type="AlphaFoldDB" id="A0ABD3ENZ4"/>
<evidence type="ECO:0000259" key="6">
    <source>
        <dbReference type="Pfam" id="PF02721"/>
    </source>
</evidence>
<dbReference type="InterPro" id="IPR003871">
    <property type="entry name" value="RFA1B/D_OB_1st"/>
</dbReference>
<keyword evidence="2" id="KW-0479">Metal-binding</keyword>
<feature type="domain" description="Replication protein A OB" evidence="8">
    <location>
        <begin position="139"/>
        <end position="215"/>
    </location>
</feature>
<dbReference type="Pfam" id="PF16900">
    <property type="entry name" value="REPA_OB_2"/>
    <property type="match status" value="1"/>
</dbReference>
<dbReference type="SUPFAM" id="SSF50249">
    <property type="entry name" value="Nucleic acid-binding proteins"/>
    <property type="match status" value="3"/>
</dbReference>
<keyword evidence="10" id="KW-1185">Reference proteome</keyword>
<evidence type="ECO:0000256" key="4">
    <source>
        <dbReference type="ARBA" id="ARBA00022833"/>
    </source>
</evidence>
<evidence type="ECO:0008006" key="11">
    <source>
        <dbReference type="Google" id="ProtNLM"/>
    </source>
</evidence>
<dbReference type="InterPro" id="IPR031657">
    <property type="entry name" value="REPA_OB_2"/>
</dbReference>
<protein>
    <recommendedName>
        <fullName evidence="11">Replication factor A C-terminal domain-containing protein</fullName>
    </recommendedName>
</protein>
<name>A0ABD3ENZ4_9LAMI</name>
<dbReference type="Proteomes" id="UP001632038">
    <property type="component" value="Unassembled WGS sequence"/>
</dbReference>
<keyword evidence="4" id="KW-0862">Zinc</keyword>
<dbReference type="InterPro" id="IPR012340">
    <property type="entry name" value="NA-bd_OB-fold"/>
</dbReference>
<keyword evidence="5" id="KW-0238">DNA-binding</keyword>
<gene>
    <name evidence="9" type="ORF">CASFOL_000539</name>
</gene>
<sequence length="541" mass="62741">MALWSLFKDLHAGSTTWGIKVRIVRLYKLSHSKNASDNEGSMELVLHDESLDRIHCSMDMDIFKKFQEHLVEGGLCCITHLLVKDNDWKGKSTTNKHRLCLNRDSKVLEFKCSNFPSRMHELKEFHELSIPKKDEWSYQLIDVIGRVTSYQQPTKMPSLKTSRMDFKMVDTSGNSLDCSLWDEYIDMLLPKLEHNINNTCIVLFRFGRVCEYKGEMKFQNTHHITHLIVNGDDDVFNQFRTRMETEDGGGLNKLMFSEEDHDMYVEFSQKSARVQTLSCLKGMKQVSNDWVEATILDIDTKTDYWYLACKTCDKKVYVEGSRMKCWTCREQTFTDTYRYKVHIVVQDPTGYATLLLWNRECAAIIGKSAGEMRDLNADGSKMGNKMVEKGLIHKKLLFEVKNNPYNNNQVQKDYFIVTRVVLNEDTMEIYRLNQVTDEESTAIVPTEKNYKRCELLEVSSKEADEKGKGLYIEDAEHDIDEQGVEDAGKVLVVHDDELSTKKSETMSESVAKEPIYQKRDSETTTDATYMLKKKRITKEKN</sequence>
<evidence type="ECO:0000313" key="10">
    <source>
        <dbReference type="Proteomes" id="UP001632038"/>
    </source>
</evidence>
<dbReference type="Pfam" id="PF02721">
    <property type="entry name" value="DUF223"/>
    <property type="match status" value="1"/>
</dbReference>
<evidence type="ECO:0000256" key="2">
    <source>
        <dbReference type="ARBA" id="ARBA00022723"/>
    </source>
</evidence>
<feature type="domain" description="Replication factor A C-terminal" evidence="7">
    <location>
        <begin position="291"/>
        <end position="412"/>
    </location>
</feature>
<dbReference type="PANTHER" id="PTHR47165">
    <property type="entry name" value="OS03G0429900 PROTEIN"/>
    <property type="match status" value="1"/>
</dbReference>
<dbReference type="GO" id="GO:0008270">
    <property type="term" value="F:zinc ion binding"/>
    <property type="evidence" value="ECO:0007669"/>
    <property type="project" value="UniProtKB-KW"/>
</dbReference>
<accession>A0ABD3ENZ4</accession>
<keyword evidence="3" id="KW-0863">Zinc-finger</keyword>
<evidence type="ECO:0000256" key="3">
    <source>
        <dbReference type="ARBA" id="ARBA00022771"/>
    </source>
</evidence>
<evidence type="ECO:0000256" key="1">
    <source>
        <dbReference type="ARBA" id="ARBA00005690"/>
    </source>
</evidence>
<dbReference type="CDD" id="cd04476">
    <property type="entry name" value="RPA1_DBD_C"/>
    <property type="match status" value="1"/>
</dbReference>
<evidence type="ECO:0000259" key="7">
    <source>
        <dbReference type="Pfam" id="PF08646"/>
    </source>
</evidence>
<evidence type="ECO:0000259" key="8">
    <source>
        <dbReference type="Pfam" id="PF16900"/>
    </source>
</evidence>
<dbReference type="GO" id="GO:0003677">
    <property type="term" value="F:DNA binding"/>
    <property type="evidence" value="ECO:0007669"/>
    <property type="project" value="UniProtKB-KW"/>
</dbReference>
<evidence type="ECO:0000313" key="9">
    <source>
        <dbReference type="EMBL" id="KAL3656143.1"/>
    </source>
</evidence>
<dbReference type="Gene3D" id="2.40.50.140">
    <property type="entry name" value="Nucleic acid-binding proteins"/>
    <property type="match status" value="3"/>
</dbReference>
<organism evidence="9 10">
    <name type="scientific">Castilleja foliolosa</name>
    <dbReference type="NCBI Taxonomy" id="1961234"/>
    <lineage>
        <taxon>Eukaryota</taxon>
        <taxon>Viridiplantae</taxon>
        <taxon>Streptophyta</taxon>
        <taxon>Embryophyta</taxon>
        <taxon>Tracheophyta</taxon>
        <taxon>Spermatophyta</taxon>
        <taxon>Magnoliopsida</taxon>
        <taxon>eudicotyledons</taxon>
        <taxon>Gunneridae</taxon>
        <taxon>Pentapetalae</taxon>
        <taxon>asterids</taxon>
        <taxon>lamiids</taxon>
        <taxon>Lamiales</taxon>
        <taxon>Orobanchaceae</taxon>
        <taxon>Pedicularideae</taxon>
        <taxon>Castillejinae</taxon>
        <taxon>Castilleja</taxon>
    </lineage>
</organism>
<dbReference type="Pfam" id="PF08646">
    <property type="entry name" value="Rep_fac-A_C"/>
    <property type="match status" value="1"/>
</dbReference>
<dbReference type="InterPro" id="IPR013955">
    <property type="entry name" value="Rep_factor-A_C"/>
</dbReference>